<dbReference type="STRING" id="387005.A0A183H9X3"/>
<keyword evidence="3" id="KW-1185">Reference proteome</keyword>
<dbReference type="Proteomes" id="UP000267606">
    <property type="component" value="Unassembled WGS sequence"/>
</dbReference>
<reference evidence="2 3" key="2">
    <citation type="submission" date="2018-11" db="EMBL/GenBank/DDBJ databases">
        <authorList>
            <consortium name="Pathogen Informatics"/>
        </authorList>
    </citation>
    <scope>NUCLEOTIDE SEQUENCE [LARGE SCALE GENOMIC DNA]</scope>
</reference>
<sequence>MPSFFFQTYALMETLLNDIESTRCHIGIISALMERYSWDSEPTIRPNMILKHMTLQSRFREVISIFLQDSTLATLYHSAEKLHNKLCEQTRQLEAFRAELLRYDIENGDETLSNKPGISNFRSNFDHCVGCVSALIVHCVALIQATCSDTNAMEEIIREDFIFGRLVSGCALGDPIARSVHSLIWNLSEMSKEATQKMCELVENGALPCYLLTKSIFENKFRFWEQKLRCLMRMAVFGNGNTEVDLHALAMFLKICSPYPANLKKAAVDSSGFSADKMRNDGTLAGKIFYYCISRLCSCKYGLF</sequence>
<protein>
    <submittedName>
        <fullName evidence="4">Nucleoporin NUP188 homolog</fullName>
    </submittedName>
</protein>
<dbReference type="Pfam" id="PF24079">
    <property type="entry name" value="UBR4"/>
    <property type="match status" value="1"/>
</dbReference>
<organism evidence="4">
    <name type="scientific">Onchocerca flexuosa</name>
    <dbReference type="NCBI Taxonomy" id="387005"/>
    <lineage>
        <taxon>Eukaryota</taxon>
        <taxon>Metazoa</taxon>
        <taxon>Ecdysozoa</taxon>
        <taxon>Nematoda</taxon>
        <taxon>Chromadorea</taxon>
        <taxon>Rhabditida</taxon>
        <taxon>Spirurina</taxon>
        <taxon>Spiruromorpha</taxon>
        <taxon>Filarioidea</taxon>
        <taxon>Onchocercidae</taxon>
        <taxon>Onchocerca</taxon>
    </lineage>
</organism>
<feature type="domain" description="E3 ubiquitin-protein ligase UBR4-like" evidence="1">
    <location>
        <begin position="7"/>
        <end position="106"/>
    </location>
</feature>
<accession>A0A183H9X3</accession>
<dbReference type="EMBL" id="UZAJ01003187">
    <property type="protein sequence ID" value="VDO39521.1"/>
    <property type="molecule type" value="Genomic_DNA"/>
</dbReference>
<gene>
    <name evidence="2" type="ORF">OFLC_LOCUS4285</name>
</gene>
<dbReference type="InterPro" id="IPR056530">
    <property type="entry name" value="UBR4-like_dom"/>
</dbReference>
<evidence type="ECO:0000313" key="3">
    <source>
        <dbReference type="Proteomes" id="UP000267606"/>
    </source>
</evidence>
<evidence type="ECO:0000313" key="4">
    <source>
        <dbReference type="WBParaSite" id="OFLC_0000428401-mRNA-1"/>
    </source>
</evidence>
<proteinExistence type="predicted"/>
<reference evidence="4" key="1">
    <citation type="submission" date="2016-06" db="UniProtKB">
        <authorList>
            <consortium name="WormBaseParasite"/>
        </authorList>
    </citation>
    <scope>IDENTIFICATION</scope>
</reference>
<evidence type="ECO:0000259" key="1">
    <source>
        <dbReference type="Pfam" id="PF24079"/>
    </source>
</evidence>
<dbReference type="AlphaFoldDB" id="A0A183H9X3"/>
<dbReference type="WBParaSite" id="OFLC_0000428401-mRNA-1">
    <property type="protein sequence ID" value="OFLC_0000428401-mRNA-1"/>
    <property type="gene ID" value="OFLC_0000428401"/>
</dbReference>
<name>A0A183H9X3_9BILA</name>
<evidence type="ECO:0000313" key="2">
    <source>
        <dbReference type="EMBL" id="VDO39521.1"/>
    </source>
</evidence>